<dbReference type="InterPro" id="IPR035093">
    <property type="entry name" value="RelE/ParE_toxin_dom_sf"/>
</dbReference>
<dbReference type="EMBL" id="CP000252">
    <property type="protein sequence ID" value="ABC77156.1"/>
    <property type="molecule type" value="Genomic_DNA"/>
</dbReference>
<dbReference type="SUPFAM" id="SSF143011">
    <property type="entry name" value="RelE-like"/>
    <property type="match status" value="1"/>
</dbReference>
<protein>
    <submittedName>
        <fullName evidence="1">Hypothetical cytosolic protein</fullName>
    </submittedName>
</protein>
<evidence type="ECO:0000313" key="1">
    <source>
        <dbReference type="EMBL" id="ABC77156.1"/>
    </source>
</evidence>
<reference evidence="1 2" key="1">
    <citation type="journal article" date="2007" name="Proc. Natl. Acad. Sci. U.S.A.">
        <title>The genome of Syntrophus aciditrophicus: life at the thermodynamic limit of microbial growth.</title>
        <authorList>
            <person name="McInerney M.J."/>
            <person name="Rohlin L."/>
            <person name="Mouttaki H."/>
            <person name="Kim U."/>
            <person name="Krupp R.S."/>
            <person name="Rios-Hernandez L."/>
            <person name="Sieber J."/>
            <person name="Struchtemeyer C.G."/>
            <person name="Bhattacharyya A."/>
            <person name="Campbell J.W."/>
            <person name="Gunsalus R.P."/>
        </authorList>
    </citation>
    <scope>NUCLEOTIDE SEQUENCE [LARGE SCALE GENOMIC DNA]</scope>
    <source>
        <strain evidence="1 2">SB</strain>
    </source>
</reference>
<sequence length="91" mass="10459">MWTVTVARQALKQINRLPSKVKDSLIALIRNIENQGPARGNWPNYGRLSDGRYHCHIKKGNPTYVAVWEVKDKKIRLVEVTYAGTHEKAPY</sequence>
<accession>Q2LSV0</accession>
<dbReference type="HOGENOM" id="CLU_171169_0_0_7"/>
<keyword evidence="2" id="KW-1185">Reference proteome</keyword>
<dbReference type="eggNOG" id="ENOG50336AV">
    <property type="taxonomic scope" value="Bacteria"/>
</dbReference>
<dbReference type="KEGG" id="sat:SYN_03526"/>
<dbReference type="STRING" id="56780.SYN_03526"/>
<gene>
    <name evidence="1" type="ORF">SYN_03526</name>
</gene>
<dbReference type="Proteomes" id="UP000001933">
    <property type="component" value="Chromosome"/>
</dbReference>
<evidence type="ECO:0000313" key="2">
    <source>
        <dbReference type="Proteomes" id="UP000001933"/>
    </source>
</evidence>
<dbReference type="InParanoid" id="Q2LSV0"/>
<dbReference type="AlphaFoldDB" id="Q2LSV0"/>
<organism evidence="1 2">
    <name type="scientific">Syntrophus aciditrophicus (strain SB)</name>
    <dbReference type="NCBI Taxonomy" id="56780"/>
    <lineage>
        <taxon>Bacteria</taxon>
        <taxon>Pseudomonadati</taxon>
        <taxon>Thermodesulfobacteriota</taxon>
        <taxon>Syntrophia</taxon>
        <taxon>Syntrophales</taxon>
        <taxon>Syntrophaceae</taxon>
        <taxon>Syntrophus</taxon>
    </lineage>
</organism>
<proteinExistence type="predicted"/>
<dbReference type="RefSeq" id="WP_011417185.1">
    <property type="nucleotide sequence ID" value="NC_007759.1"/>
</dbReference>
<name>Q2LSV0_SYNAS</name>